<evidence type="ECO:0000313" key="2">
    <source>
        <dbReference type="Proteomes" id="UP000562464"/>
    </source>
</evidence>
<organism evidence="1 2">
    <name type="scientific">Lactovum miscens</name>
    <dbReference type="NCBI Taxonomy" id="190387"/>
    <lineage>
        <taxon>Bacteria</taxon>
        <taxon>Bacillati</taxon>
        <taxon>Bacillota</taxon>
        <taxon>Bacilli</taxon>
        <taxon>Lactobacillales</taxon>
        <taxon>Streptococcaceae</taxon>
        <taxon>Lactovum</taxon>
    </lineage>
</organism>
<dbReference type="AlphaFoldDB" id="A0A841C761"/>
<proteinExistence type="predicted"/>
<keyword evidence="2" id="KW-1185">Reference proteome</keyword>
<sequence>MSQFELGPDLDKRLRDSINNEGDFLANLGFILALLNESVIAPNPLFSVEVMEHAALPIFTTESDLEIFLTDIQMPEGVIWNTVPISAFWSNLMESPIDTVTFNPKTAADVQTGNLYFFDKIKLNDFLQSHSEMMNQVMSAENEEAPFEQKSYFVPTLIGSRMYGDIIRVFPMIMAPDKKTYVPIFDNLLSLSMWYRNEELVKYFKDNDGQFRAMKLNELLHPSLGENRFGETAGIVVNPLNFDPKEDQSNMHTWEELDKL</sequence>
<reference evidence="1 2" key="1">
    <citation type="submission" date="2020-08" db="EMBL/GenBank/DDBJ databases">
        <title>Genomic Encyclopedia of Type Strains, Phase IV (KMG-IV): sequencing the most valuable type-strain genomes for metagenomic binning, comparative biology and taxonomic classification.</title>
        <authorList>
            <person name="Goeker M."/>
        </authorList>
    </citation>
    <scope>NUCLEOTIDE SEQUENCE [LARGE SCALE GENOMIC DNA]</scope>
    <source>
        <strain evidence="1 2">DSM 14925</strain>
    </source>
</reference>
<comment type="caution">
    <text evidence="1">The sequence shown here is derived from an EMBL/GenBank/DDBJ whole genome shotgun (WGS) entry which is preliminary data.</text>
</comment>
<name>A0A841C761_9LACT</name>
<evidence type="ECO:0008006" key="3">
    <source>
        <dbReference type="Google" id="ProtNLM"/>
    </source>
</evidence>
<accession>A0A841C761</accession>
<gene>
    <name evidence="1" type="ORF">HNQ37_000302</name>
</gene>
<dbReference type="EMBL" id="JACHHV010000003">
    <property type="protein sequence ID" value="MBB5887432.1"/>
    <property type="molecule type" value="Genomic_DNA"/>
</dbReference>
<evidence type="ECO:0000313" key="1">
    <source>
        <dbReference type="EMBL" id="MBB5887432.1"/>
    </source>
</evidence>
<dbReference type="Proteomes" id="UP000562464">
    <property type="component" value="Unassembled WGS sequence"/>
</dbReference>
<dbReference type="RefSeq" id="WP_183538614.1">
    <property type="nucleotide sequence ID" value="NZ_JACHHV010000003.1"/>
</dbReference>
<protein>
    <recommendedName>
        <fullName evidence="3">SseB protein N-terminal domain-containing protein</fullName>
    </recommendedName>
</protein>